<keyword evidence="1" id="KW-0547">Nucleotide-binding</keyword>
<dbReference type="InterPro" id="IPR002197">
    <property type="entry name" value="HTH_Fis"/>
</dbReference>
<dbReference type="InterPro" id="IPR002078">
    <property type="entry name" value="Sigma_54_int"/>
</dbReference>
<dbReference type="Pfam" id="PF00158">
    <property type="entry name" value="Sigma54_activat"/>
    <property type="match status" value="1"/>
</dbReference>
<dbReference type="FunFam" id="3.40.50.300:FF:000006">
    <property type="entry name" value="DNA-binding transcriptional regulator NtrC"/>
    <property type="match status" value="1"/>
</dbReference>
<evidence type="ECO:0000256" key="1">
    <source>
        <dbReference type="ARBA" id="ARBA00022741"/>
    </source>
</evidence>
<accession>A0A6I4I5B6</accession>
<dbReference type="PANTHER" id="PTHR32071:SF121">
    <property type="entry name" value="SIGMA L-DEPENDENT TRANSCRIPTIONAL REGULATOR YQIR-RELATED"/>
    <property type="match status" value="1"/>
</dbReference>
<dbReference type="Proteomes" id="UP000434850">
    <property type="component" value="Unassembled WGS sequence"/>
</dbReference>
<dbReference type="InterPro" id="IPR027417">
    <property type="entry name" value="P-loop_NTPase"/>
</dbReference>
<reference evidence="6 7" key="1">
    <citation type="submission" date="2019-12" db="EMBL/GenBank/DDBJ databases">
        <title>Mucilaginibacter sp. HME9299 genome sequencing and assembly.</title>
        <authorList>
            <person name="Kang H."/>
            <person name="Kim H."/>
            <person name="Joh K."/>
        </authorList>
    </citation>
    <scope>NUCLEOTIDE SEQUENCE [LARGE SCALE GENOMIC DNA]</scope>
    <source>
        <strain evidence="6 7">HME9299</strain>
    </source>
</reference>
<comment type="caution">
    <text evidence="6">The sequence shown here is derived from an EMBL/GenBank/DDBJ whole genome shotgun (WGS) entry which is preliminary data.</text>
</comment>
<dbReference type="PROSITE" id="PS50045">
    <property type="entry name" value="SIGMA54_INTERACT_4"/>
    <property type="match status" value="1"/>
</dbReference>
<dbReference type="Gene3D" id="1.10.10.60">
    <property type="entry name" value="Homeodomain-like"/>
    <property type="match status" value="1"/>
</dbReference>
<evidence type="ECO:0000313" key="7">
    <source>
        <dbReference type="Proteomes" id="UP000434850"/>
    </source>
</evidence>
<evidence type="ECO:0000256" key="2">
    <source>
        <dbReference type="ARBA" id="ARBA00022840"/>
    </source>
</evidence>
<keyword evidence="4" id="KW-0804">Transcription</keyword>
<dbReference type="InterPro" id="IPR003593">
    <property type="entry name" value="AAA+_ATPase"/>
</dbReference>
<dbReference type="InterPro" id="IPR025662">
    <property type="entry name" value="Sigma_54_int_dom_ATP-bd_1"/>
</dbReference>
<dbReference type="GO" id="GO:0043565">
    <property type="term" value="F:sequence-specific DNA binding"/>
    <property type="evidence" value="ECO:0007669"/>
    <property type="project" value="InterPro"/>
</dbReference>
<evidence type="ECO:0000313" key="6">
    <source>
        <dbReference type="EMBL" id="MVN90290.1"/>
    </source>
</evidence>
<dbReference type="AlphaFoldDB" id="A0A6I4I5B6"/>
<sequence length="412" mass="46599">MNVQEIKQRFGIIGNSPLLNRAINIANQVAPTDISVLVTGESGSGKEAFSQIIHQLSPRKHGPFIAVNCGAIPEGTIDSELFGHEKGAYTGAVGERKGYFETVNGGTIFLDEIGEMPLGTQARLLRVLESGQFIRVGSSKVEKTNVRVIAATNVDVYEAVKAGKFREDLYYRLNTVPLRIPPLRDRKEDIYLLFRKFSADFTDKYRSPAIQLDEGAQQVLSNYSWPGNVRQLKNVAEQLAVLERDRIITAEILLTYMPQEAGRSNLPMRLDSQPREDFSERDILYKVLFDMKRDMNELKKLVAEIIEHGGVPVNYNNPQTLNYLHHEIDLPIRQQDTQFTIQPPVVNPVTHHNEAVFTPHAEEVEESLSLVEKESDMIRKALKKHKGKRKLAANELGISERTLYRKIKELDL</sequence>
<dbReference type="SUPFAM" id="SSF52540">
    <property type="entry name" value="P-loop containing nucleoside triphosphate hydrolases"/>
    <property type="match status" value="1"/>
</dbReference>
<dbReference type="PROSITE" id="PS00675">
    <property type="entry name" value="SIGMA54_INTERACT_1"/>
    <property type="match status" value="1"/>
</dbReference>
<feature type="domain" description="Sigma-54 factor interaction" evidence="5">
    <location>
        <begin position="12"/>
        <end position="241"/>
    </location>
</feature>
<dbReference type="GO" id="GO:0005524">
    <property type="term" value="F:ATP binding"/>
    <property type="evidence" value="ECO:0007669"/>
    <property type="project" value="UniProtKB-KW"/>
</dbReference>
<organism evidence="6 7">
    <name type="scientific">Mucilaginibacter aquatilis</name>
    <dbReference type="NCBI Taxonomy" id="1517760"/>
    <lineage>
        <taxon>Bacteria</taxon>
        <taxon>Pseudomonadati</taxon>
        <taxon>Bacteroidota</taxon>
        <taxon>Sphingobacteriia</taxon>
        <taxon>Sphingobacteriales</taxon>
        <taxon>Sphingobacteriaceae</taxon>
        <taxon>Mucilaginibacter</taxon>
    </lineage>
</organism>
<dbReference type="Pfam" id="PF25601">
    <property type="entry name" value="AAA_lid_14"/>
    <property type="match status" value="1"/>
</dbReference>
<evidence type="ECO:0000256" key="3">
    <source>
        <dbReference type="ARBA" id="ARBA00023015"/>
    </source>
</evidence>
<dbReference type="PANTHER" id="PTHR32071">
    <property type="entry name" value="TRANSCRIPTIONAL REGULATORY PROTEIN"/>
    <property type="match status" value="1"/>
</dbReference>
<name>A0A6I4I5B6_9SPHI</name>
<keyword evidence="2" id="KW-0067">ATP-binding</keyword>
<evidence type="ECO:0000256" key="4">
    <source>
        <dbReference type="ARBA" id="ARBA00023163"/>
    </source>
</evidence>
<dbReference type="SUPFAM" id="SSF46689">
    <property type="entry name" value="Homeodomain-like"/>
    <property type="match status" value="1"/>
</dbReference>
<keyword evidence="3" id="KW-0805">Transcription regulation</keyword>
<gene>
    <name evidence="6" type="ORF">GO816_04050</name>
</gene>
<proteinExistence type="predicted"/>
<dbReference type="InterPro" id="IPR009057">
    <property type="entry name" value="Homeodomain-like_sf"/>
</dbReference>
<dbReference type="Pfam" id="PF02954">
    <property type="entry name" value="HTH_8"/>
    <property type="match status" value="1"/>
</dbReference>
<dbReference type="CDD" id="cd00009">
    <property type="entry name" value="AAA"/>
    <property type="match status" value="1"/>
</dbReference>
<dbReference type="InterPro" id="IPR058031">
    <property type="entry name" value="AAA_lid_NorR"/>
</dbReference>
<dbReference type="InterPro" id="IPR025944">
    <property type="entry name" value="Sigma_54_int_dom_CS"/>
</dbReference>
<dbReference type="EMBL" id="WQLA01000001">
    <property type="protein sequence ID" value="MVN90290.1"/>
    <property type="molecule type" value="Genomic_DNA"/>
</dbReference>
<dbReference type="Gene3D" id="1.10.8.60">
    <property type="match status" value="1"/>
</dbReference>
<keyword evidence="7" id="KW-1185">Reference proteome</keyword>
<dbReference type="PROSITE" id="PS00688">
    <property type="entry name" value="SIGMA54_INTERACT_3"/>
    <property type="match status" value="1"/>
</dbReference>
<evidence type="ECO:0000259" key="5">
    <source>
        <dbReference type="PROSITE" id="PS50045"/>
    </source>
</evidence>
<dbReference type="RefSeq" id="WP_157540053.1">
    <property type="nucleotide sequence ID" value="NZ_WQLA01000001.1"/>
</dbReference>
<dbReference type="GO" id="GO:0006355">
    <property type="term" value="P:regulation of DNA-templated transcription"/>
    <property type="evidence" value="ECO:0007669"/>
    <property type="project" value="InterPro"/>
</dbReference>
<dbReference type="OrthoDB" id="9767722at2"/>
<dbReference type="PRINTS" id="PR01590">
    <property type="entry name" value="HTHFIS"/>
</dbReference>
<protein>
    <submittedName>
        <fullName evidence="6">AAA domain-containing protein</fullName>
    </submittedName>
</protein>
<dbReference type="Gene3D" id="3.40.50.300">
    <property type="entry name" value="P-loop containing nucleotide triphosphate hydrolases"/>
    <property type="match status" value="1"/>
</dbReference>
<dbReference type="SMART" id="SM00382">
    <property type="entry name" value="AAA"/>
    <property type="match status" value="1"/>
</dbReference>